<feature type="compositionally biased region" description="Basic and acidic residues" evidence="1">
    <location>
        <begin position="1"/>
        <end position="14"/>
    </location>
</feature>
<reference evidence="2 3" key="1">
    <citation type="journal article" date="2015" name="ISME J.">
        <title>Draft Genome Sequence of Streptomyces incarnatus NRRL8089, which Produces the Nucleoside Antibiotic Sinefungin.</title>
        <authorList>
            <person name="Oshima K."/>
            <person name="Hattori M."/>
            <person name="Shimizu H."/>
            <person name="Fukuda K."/>
            <person name="Nemoto M."/>
            <person name="Inagaki K."/>
            <person name="Tamura T."/>
        </authorList>
    </citation>
    <scope>NUCLEOTIDE SEQUENCE [LARGE SCALE GENOMIC DNA]</scope>
    <source>
        <strain evidence="2 3">NRRL 8089</strain>
    </source>
</reference>
<accession>A0ABN4GAB3</accession>
<protein>
    <submittedName>
        <fullName evidence="2">Uncharacterized protein</fullName>
    </submittedName>
</protein>
<name>A0ABN4GAB3_9ACTN</name>
<evidence type="ECO:0000313" key="2">
    <source>
        <dbReference type="EMBL" id="AKJ10545.1"/>
    </source>
</evidence>
<gene>
    <name evidence="2" type="ORF">ABB07_11110</name>
</gene>
<dbReference type="EMBL" id="CP011497">
    <property type="protein sequence ID" value="AKJ10545.1"/>
    <property type="molecule type" value="Genomic_DNA"/>
</dbReference>
<evidence type="ECO:0000313" key="3">
    <source>
        <dbReference type="Proteomes" id="UP000035366"/>
    </source>
</evidence>
<dbReference type="RefSeq" id="WP_208898600.1">
    <property type="nucleotide sequence ID" value="NZ_CP011497.1"/>
</dbReference>
<sequence length="153" mass="17081">MEREHASGPERELSTEDLAQPRAGTGGEPPAQSEAPVYPGESTAPPQETAEGQGREAAAAPGDETLHLLAPEEEEHLRERWQEIQNEFVDDPQDAVHTADSLVADVMQQLAETFAEQKHELEGQWNRGEQADTEDLRRALQHYRSFFNRLLTA</sequence>
<dbReference type="Proteomes" id="UP000035366">
    <property type="component" value="Chromosome"/>
</dbReference>
<organism evidence="2 3">
    <name type="scientific">Streptomyces incarnatus</name>
    <dbReference type="NCBI Taxonomy" id="665007"/>
    <lineage>
        <taxon>Bacteria</taxon>
        <taxon>Bacillati</taxon>
        <taxon>Actinomycetota</taxon>
        <taxon>Actinomycetes</taxon>
        <taxon>Kitasatosporales</taxon>
        <taxon>Streptomycetaceae</taxon>
        <taxon>Streptomyces</taxon>
    </lineage>
</organism>
<evidence type="ECO:0000256" key="1">
    <source>
        <dbReference type="SAM" id="MobiDB-lite"/>
    </source>
</evidence>
<feature type="region of interest" description="Disordered" evidence="1">
    <location>
        <begin position="1"/>
        <end position="66"/>
    </location>
</feature>
<proteinExistence type="predicted"/>
<keyword evidence="3" id="KW-1185">Reference proteome</keyword>